<reference evidence="1 2" key="1">
    <citation type="submission" date="2015-08" db="EMBL/GenBank/DDBJ databases">
        <title>Next Generation Sequencing and Analysis of the Genome of Puccinia sorghi L Schw, the Causal Agent of Maize Common Rust.</title>
        <authorList>
            <person name="Rochi L."/>
            <person name="Burguener G."/>
            <person name="Darino M."/>
            <person name="Turjanski A."/>
            <person name="Kreff E."/>
            <person name="Dieguez M.J."/>
            <person name="Sacco F."/>
        </authorList>
    </citation>
    <scope>NUCLEOTIDE SEQUENCE [LARGE SCALE GENOMIC DNA]</scope>
    <source>
        <strain evidence="1 2">RO10H11247</strain>
    </source>
</reference>
<comment type="caution">
    <text evidence="1">The sequence shown here is derived from an EMBL/GenBank/DDBJ whole genome shotgun (WGS) entry which is preliminary data.</text>
</comment>
<dbReference type="AlphaFoldDB" id="A0A0L6UQ69"/>
<dbReference type="EMBL" id="LAVV01009381">
    <property type="protein sequence ID" value="KNZ50684.1"/>
    <property type="molecule type" value="Genomic_DNA"/>
</dbReference>
<organism evidence="1 2">
    <name type="scientific">Puccinia sorghi</name>
    <dbReference type="NCBI Taxonomy" id="27349"/>
    <lineage>
        <taxon>Eukaryota</taxon>
        <taxon>Fungi</taxon>
        <taxon>Dikarya</taxon>
        <taxon>Basidiomycota</taxon>
        <taxon>Pucciniomycotina</taxon>
        <taxon>Pucciniomycetes</taxon>
        <taxon>Pucciniales</taxon>
        <taxon>Pucciniaceae</taxon>
        <taxon>Puccinia</taxon>
    </lineage>
</organism>
<evidence type="ECO:0000313" key="2">
    <source>
        <dbReference type="Proteomes" id="UP000037035"/>
    </source>
</evidence>
<protein>
    <submittedName>
        <fullName evidence="1">Uncharacterized protein</fullName>
    </submittedName>
</protein>
<dbReference type="Proteomes" id="UP000037035">
    <property type="component" value="Unassembled WGS sequence"/>
</dbReference>
<dbReference type="OrthoDB" id="1915076at2759"/>
<name>A0A0L6UQ69_9BASI</name>
<keyword evidence="2" id="KW-1185">Reference proteome</keyword>
<gene>
    <name evidence="1" type="ORF">VP01_4291g1</name>
</gene>
<accession>A0A0L6UQ69</accession>
<dbReference type="VEuPathDB" id="FungiDB:VP01_4291g1"/>
<evidence type="ECO:0000313" key="1">
    <source>
        <dbReference type="EMBL" id="KNZ50684.1"/>
    </source>
</evidence>
<sequence length="132" mass="15256">MLDQVQKMFENNSDGYCGSQAVSYFLKLGKGQYRFMDIFQQLLNKFKPLENCICACPPWHSFRIFDLQTINPSPIFHAYRNSQFSVLELQEPLIFPSPICLKSRIKLASPEALKWEEKSATLQKEFCSTSCS</sequence>
<proteinExistence type="predicted"/>